<gene>
    <name evidence="2" type="ORF">Ani05nite_63040</name>
</gene>
<dbReference type="PROSITE" id="PS51318">
    <property type="entry name" value="TAT"/>
    <property type="match status" value="1"/>
</dbReference>
<evidence type="ECO:0000313" key="2">
    <source>
        <dbReference type="EMBL" id="GIE52770.1"/>
    </source>
</evidence>
<feature type="chain" id="PRO_5038077514" description="DUF2690 domain-containing protein" evidence="1">
    <location>
        <begin position="36"/>
        <end position="154"/>
    </location>
</feature>
<accession>A0A919JP47</accession>
<keyword evidence="3" id="KW-1185">Reference proteome</keyword>
<dbReference type="Pfam" id="PF10901">
    <property type="entry name" value="DUF2690"/>
    <property type="match status" value="1"/>
</dbReference>
<organism evidence="2 3">
    <name type="scientific">Actinoplanes nipponensis</name>
    <dbReference type="NCBI Taxonomy" id="135950"/>
    <lineage>
        <taxon>Bacteria</taxon>
        <taxon>Bacillati</taxon>
        <taxon>Actinomycetota</taxon>
        <taxon>Actinomycetes</taxon>
        <taxon>Micromonosporales</taxon>
        <taxon>Micromonosporaceae</taxon>
        <taxon>Actinoplanes</taxon>
    </lineage>
</organism>
<reference evidence="2" key="1">
    <citation type="submission" date="2021-01" db="EMBL/GenBank/DDBJ databases">
        <title>Whole genome shotgun sequence of Actinoplanes nipponensis NBRC 14063.</title>
        <authorList>
            <person name="Komaki H."/>
            <person name="Tamura T."/>
        </authorList>
    </citation>
    <scope>NUCLEOTIDE SEQUENCE</scope>
    <source>
        <strain evidence="2">NBRC 14063</strain>
    </source>
</reference>
<proteinExistence type="predicted"/>
<evidence type="ECO:0000256" key="1">
    <source>
        <dbReference type="SAM" id="SignalP"/>
    </source>
</evidence>
<dbReference type="InterPro" id="IPR006311">
    <property type="entry name" value="TAT_signal"/>
</dbReference>
<sequence length="154" mass="16300">MRMTPRARRLAALLTAAVATTGAALSPIVATPAAAATSCYKICDGVDPNRAAWEDPNGVLHKCNADARTIYTVDPASTGAVELRYSSRCRMAWARGGLHGIKIEGFNADGSLRTVYSYYSTSQTGYTQAVNDAGLTARACILTPMGGWTCGSRY</sequence>
<dbReference type="RefSeq" id="WP_203774432.1">
    <property type="nucleotide sequence ID" value="NZ_BAAAYJ010000108.1"/>
</dbReference>
<keyword evidence="1" id="KW-0732">Signal</keyword>
<dbReference type="AlphaFoldDB" id="A0A919JP47"/>
<evidence type="ECO:0000313" key="3">
    <source>
        <dbReference type="Proteomes" id="UP000647172"/>
    </source>
</evidence>
<feature type="signal peptide" evidence="1">
    <location>
        <begin position="1"/>
        <end position="35"/>
    </location>
</feature>
<dbReference type="InterPro" id="IPR021224">
    <property type="entry name" value="DUF2690"/>
</dbReference>
<name>A0A919JP47_9ACTN</name>
<comment type="caution">
    <text evidence="2">The sequence shown here is derived from an EMBL/GenBank/DDBJ whole genome shotgun (WGS) entry which is preliminary data.</text>
</comment>
<evidence type="ECO:0008006" key="4">
    <source>
        <dbReference type="Google" id="ProtNLM"/>
    </source>
</evidence>
<dbReference type="EMBL" id="BOMQ01000074">
    <property type="protein sequence ID" value="GIE52770.1"/>
    <property type="molecule type" value="Genomic_DNA"/>
</dbReference>
<dbReference type="Proteomes" id="UP000647172">
    <property type="component" value="Unassembled WGS sequence"/>
</dbReference>
<protein>
    <recommendedName>
        <fullName evidence="4">DUF2690 domain-containing protein</fullName>
    </recommendedName>
</protein>